<name>A0A443SJP9_9ACAR</name>
<keyword evidence="13 15" id="KW-0539">Nucleus</keyword>
<evidence type="ECO:0000256" key="13">
    <source>
        <dbReference type="ARBA" id="ARBA00023242"/>
    </source>
</evidence>
<evidence type="ECO:0000256" key="12">
    <source>
        <dbReference type="ARBA" id="ARBA00023187"/>
    </source>
</evidence>
<evidence type="ECO:0000256" key="15">
    <source>
        <dbReference type="PIRNR" id="PIRNR028973"/>
    </source>
</evidence>
<dbReference type="InterPro" id="IPR008594">
    <property type="entry name" value="DcpS/DCS2"/>
</dbReference>
<dbReference type="AlphaFoldDB" id="A0A443SJP9"/>
<dbReference type="PANTHER" id="PTHR12978:SF0">
    <property type="entry name" value="M7GPPPX DIPHOSPHATASE"/>
    <property type="match status" value="1"/>
</dbReference>
<evidence type="ECO:0000256" key="16">
    <source>
        <dbReference type="PIRSR" id="PIRSR028973-1"/>
    </source>
</evidence>
<feature type="binding site" evidence="17">
    <location>
        <position position="206"/>
    </location>
    <ligand>
        <name>substrate</name>
    </ligand>
</feature>
<accession>A0A443SJP9</accession>
<dbReference type="VEuPathDB" id="VectorBase:LDEU004302"/>
<comment type="function">
    <text evidence="15">Decapping scavenger enzyme that catalyzes the cleavage of a residual cap structure following the degradation of mRNAs by the 3'-&gt;5' exosome-mediated mRNA decay pathway.</text>
</comment>
<comment type="catalytic activity">
    <reaction evidence="14 15">
        <text>a 5'-end (N(7)-methyl 5'-triphosphoguanosine)-ribonucleoside in mRNA + H2O = N(7)-methyl-GMP + a 5'-end diphospho-ribonucleoside in mRNA + 2 H(+)</text>
        <dbReference type="Rhea" id="RHEA:65388"/>
        <dbReference type="Rhea" id="RHEA-COMP:17165"/>
        <dbReference type="Rhea" id="RHEA-COMP:17167"/>
        <dbReference type="ChEBI" id="CHEBI:15377"/>
        <dbReference type="ChEBI" id="CHEBI:15378"/>
        <dbReference type="ChEBI" id="CHEBI:58285"/>
        <dbReference type="ChEBI" id="CHEBI:156461"/>
        <dbReference type="ChEBI" id="CHEBI:167616"/>
        <dbReference type="EC" id="3.6.1.59"/>
    </reaction>
</comment>
<evidence type="ECO:0000256" key="4">
    <source>
        <dbReference type="ARBA" id="ARBA00011140"/>
    </source>
</evidence>
<evidence type="ECO:0000256" key="5">
    <source>
        <dbReference type="ARBA" id="ARBA00012520"/>
    </source>
</evidence>
<dbReference type="GO" id="GO:0005634">
    <property type="term" value="C:nucleus"/>
    <property type="evidence" value="ECO:0007669"/>
    <property type="project" value="UniProtKB-SubCell"/>
</dbReference>
<keyword evidence="9 15" id="KW-0507">mRNA processing</keyword>
<dbReference type="EC" id="3.6.1.59" evidence="5 15"/>
<dbReference type="Gene3D" id="3.30.428.10">
    <property type="entry name" value="HIT-like"/>
    <property type="match status" value="1"/>
</dbReference>
<dbReference type="GO" id="GO:0140932">
    <property type="term" value="F:5'-(N(7)-methyl 5'-triphosphoguanosine)-[mRNA] diphosphatase activity"/>
    <property type="evidence" value="ECO:0007669"/>
    <property type="project" value="UniProtKB-EC"/>
</dbReference>
<dbReference type="SUPFAM" id="SSF102860">
    <property type="entry name" value="mRNA decapping enzyme DcpS N-terminal domain"/>
    <property type="match status" value="1"/>
</dbReference>
<dbReference type="Pfam" id="PF11969">
    <property type="entry name" value="DcpS_C"/>
    <property type="match status" value="1"/>
</dbReference>
<dbReference type="GO" id="GO:0006397">
    <property type="term" value="P:mRNA processing"/>
    <property type="evidence" value="ECO:0007669"/>
    <property type="project" value="UniProtKB-KW"/>
</dbReference>
<dbReference type="Gene3D" id="3.30.200.40">
    <property type="entry name" value="Scavenger mRNA decapping enzyme, N-terminal domain"/>
    <property type="match status" value="1"/>
</dbReference>
<dbReference type="InterPro" id="IPR011145">
    <property type="entry name" value="Scavenger_mRNA_decap_enz_N"/>
</dbReference>
<keyword evidence="20" id="KW-1185">Reference proteome</keyword>
<evidence type="ECO:0000256" key="14">
    <source>
        <dbReference type="ARBA" id="ARBA00048222"/>
    </source>
</evidence>
<dbReference type="GO" id="GO:0000932">
    <property type="term" value="C:P-body"/>
    <property type="evidence" value="ECO:0007669"/>
    <property type="project" value="TreeGrafter"/>
</dbReference>
<dbReference type="EMBL" id="NCKV01001805">
    <property type="protein sequence ID" value="RWS27740.1"/>
    <property type="molecule type" value="Genomic_DNA"/>
</dbReference>
<comment type="subunit">
    <text evidence="4">Homodimer. Associates with components of the exosome multienzyme ribonuclease complex, such as EXOSC3 and EXOSC4. Interacts with NDOR1.</text>
</comment>
<dbReference type="Proteomes" id="UP000288716">
    <property type="component" value="Unassembled WGS sequence"/>
</dbReference>
<keyword evidence="8" id="KW-0597">Phosphoprotein</keyword>
<evidence type="ECO:0000256" key="9">
    <source>
        <dbReference type="ARBA" id="ARBA00022664"/>
    </source>
</evidence>
<dbReference type="OrthoDB" id="10264956at2759"/>
<dbReference type="STRING" id="299467.A0A443SJP9"/>
<comment type="similarity">
    <text evidence="3 15">Belongs to the HIT family.</text>
</comment>
<keyword evidence="7" id="KW-0963">Cytoplasm</keyword>
<feature type="region of interest" description="Disordered" evidence="18">
    <location>
        <begin position="1"/>
        <end position="22"/>
    </location>
</feature>
<evidence type="ECO:0000256" key="1">
    <source>
        <dbReference type="ARBA" id="ARBA00004123"/>
    </source>
</evidence>
<protein>
    <recommendedName>
        <fullName evidence="6 15">m7GpppX diphosphatase</fullName>
        <ecNumber evidence="5 15">3.6.1.59</ecNumber>
    </recommendedName>
</protein>
<keyword evidence="11" id="KW-0007">Acetylation</keyword>
<evidence type="ECO:0000256" key="2">
    <source>
        <dbReference type="ARBA" id="ARBA00004496"/>
    </source>
</evidence>
<feature type="binding site" evidence="17">
    <location>
        <position position="186"/>
    </location>
    <ligand>
        <name>substrate</name>
    </ligand>
</feature>
<feature type="active site" description="Nucleophile" evidence="16">
    <location>
        <position position="278"/>
    </location>
</feature>
<feature type="binding site" evidence="17">
    <location>
        <position position="176"/>
    </location>
    <ligand>
        <name>substrate</name>
    </ligand>
</feature>
<feature type="binding site" evidence="17">
    <location>
        <position position="208"/>
    </location>
    <ligand>
        <name>substrate</name>
    </ligand>
</feature>
<dbReference type="PROSITE" id="PS00892">
    <property type="entry name" value="HIT_1"/>
    <property type="match status" value="1"/>
</dbReference>
<keyword evidence="12" id="KW-0508">mRNA splicing</keyword>
<dbReference type="InterPro" id="IPR019808">
    <property type="entry name" value="Histidine_triad_CS"/>
</dbReference>
<dbReference type="InterPro" id="IPR036265">
    <property type="entry name" value="HIT-like_sf"/>
</dbReference>
<evidence type="ECO:0000256" key="8">
    <source>
        <dbReference type="ARBA" id="ARBA00022553"/>
    </source>
</evidence>
<dbReference type="Pfam" id="PF05652">
    <property type="entry name" value="DcpS"/>
    <property type="match status" value="1"/>
</dbReference>
<dbReference type="FunFam" id="3.30.428.10:FF:000006">
    <property type="entry name" value="m7GpppX diphosphatase"/>
    <property type="match status" value="1"/>
</dbReference>
<dbReference type="GO" id="GO:0008380">
    <property type="term" value="P:RNA splicing"/>
    <property type="evidence" value="ECO:0007669"/>
    <property type="project" value="UniProtKB-KW"/>
</dbReference>
<evidence type="ECO:0000256" key="6">
    <source>
        <dbReference type="ARBA" id="ARBA00015636"/>
    </source>
</evidence>
<evidence type="ECO:0000256" key="3">
    <source>
        <dbReference type="ARBA" id="ARBA00010208"/>
    </source>
</evidence>
<dbReference type="PIRSF" id="PIRSF028973">
    <property type="entry name" value="Scavenger_mRNA_decap_enz"/>
    <property type="match status" value="1"/>
</dbReference>
<evidence type="ECO:0000256" key="17">
    <source>
        <dbReference type="PIRSR" id="PIRSR028973-2"/>
    </source>
</evidence>
<gene>
    <name evidence="19" type="ORF">B4U80_08411</name>
</gene>
<dbReference type="SUPFAM" id="SSF54197">
    <property type="entry name" value="HIT-like"/>
    <property type="match status" value="1"/>
</dbReference>
<evidence type="ECO:0000256" key="7">
    <source>
        <dbReference type="ARBA" id="ARBA00022490"/>
    </source>
</evidence>
<evidence type="ECO:0000256" key="11">
    <source>
        <dbReference type="ARBA" id="ARBA00022990"/>
    </source>
</evidence>
<dbReference type="GO" id="GO:0000340">
    <property type="term" value="F:RNA 7-methylguanosine cap binding"/>
    <property type="evidence" value="ECO:0007669"/>
    <property type="project" value="UniProtKB-UniRule"/>
</dbReference>
<dbReference type="FunFam" id="3.30.200.40:FF:000001">
    <property type="entry name" value="m7GpppX diphosphatase"/>
    <property type="match status" value="1"/>
</dbReference>
<sequence length="337" mass="39208">MSEEISDVSNCNNHSTKKRKLNVEQGTNDVALDLSSQQEETSIHLKSHLNLSAIKFVRILNDLPQSKSVFIEGLYNEEKVVVIFEKTPFSEELVKQILKTTDNSLQQHFHNDVYGNYTTFPNPELNGVKTTIIHPATEKHIEKYSAQQSCIIEESAEDYNNITLPYIQSKQFSIDWVYNILEHKSETERIVFEDPDPVTGFILLPDLKWNGEQLSDLYLVAICHKRDIKSLRDLNGQHLPLLKNIKEKGKKAIIDKYNINASKLRIYVHYQPSYYHFHVHFTALYDAPGCRVERAHLLDSIIDNIELVDDYYQKCRLSFIVRTNDDLFDKYEEAKDR</sequence>
<comment type="subcellular location">
    <subcellularLocation>
        <location evidence="2">Cytoplasm</location>
    </subcellularLocation>
    <subcellularLocation>
        <location evidence="1 15">Nucleus</location>
    </subcellularLocation>
</comment>
<organism evidence="19 20">
    <name type="scientific">Leptotrombidium deliense</name>
    <dbReference type="NCBI Taxonomy" id="299467"/>
    <lineage>
        <taxon>Eukaryota</taxon>
        <taxon>Metazoa</taxon>
        <taxon>Ecdysozoa</taxon>
        <taxon>Arthropoda</taxon>
        <taxon>Chelicerata</taxon>
        <taxon>Arachnida</taxon>
        <taxon>Acari</taxon>
        <taxon>Acariformes</taxon>
        <taxon>Trombidiformes</taxon>
        <taxon>Prostigmata</taxon>
        <taxon>Anystina</taxon>
        <taxon>Parasitengona</taxon>
        <taxon>Trombiculoidea</taxon>
        <taxon>Trombiculidae</taxon>
        <taxon>Leptotrombidium</taxon>
    </lineage>
</organism>
<evidence type="ECO:0000256" key="18">
    <source>
        <dbReference type="SAM" id="MobiDB-lite"/>
    </source>
</evidence>
<feature type="binding site" evidence="17">
    <location>
        <begin position="269"/>
        <end position="280"/>
    </location>
    <ligand>
        <name>substrate</name>
    </ligand>
</feature>
<keyword evidence="10 15" id="KW-0378">Hydrolase</keyword>
<evidence type="ECO:0000313" key="20">
    <source>
        <dbReference type="Proteomes" id="UP000288716"/>
    </source>
</evidence>
<comment type="caution">
    <text evidence="19">The sequence shown here is derived from an EMBL/GenBank/DDBJ whole genome shotgun (WGS) entry which is preliminary data.</text>
</comment>
<evidence type="ECO:0000256" key="10">
    <source>
        <dbReference type="ARBA" id="ARBA00022801"/>
    </source>
</evidence>
<proteinExistence type="inferred from homology"/>
<dbReference type="GO" id="GO:0000290">
    <property type="term" value="P:deadenylation-dependent decapping of nuclear-transcribed mRNA"/>
    <property type="evidence" value="ECO:0007669"/>
    <property type="project" value="UniProtKB-UniRule"/>
</dbReference>
<reference evidence="19 20" key="1">
    <citation type="journal article" date="2018" name="Gigascience">
        <title>Genomes of trombidid mites reveal novel predicted allergens and laterally-transferred genes associated with secondary metabolism.</title>
        <authorList>
            <person name="Dong X."/>
            <person name="Chaisiri K."/>
            <person name="Xia D."/>
            <person name="Armstrong S.D."/>
            <person name="Fang Y."/>
            <person name="Donnelly M.J."/>
            <person name="Kadowaki T."/>
            <person name="McGarry J.W."/>
            <person name="Darby A.C."/>
            <person name="Makepeace B.L."/>
        </authorList>
    </citation>
    <scope>NUCLEOTIDE SEQUENCE [LARGE SCALE GENOMIC DNA]</scope>
    <source>
        <strain evidence="19">UoL-UT</strain>
    </source>
</reference>
<evidence type="ECO:0000313" key="19">
    <source>
        <dbReference type="EMBL" id="RWS27740.1"/>
    </source>
</evidence>
<dbReference type="PANTHER" id="PTHR12978">
    <property type="entry name" value="HISTIDINE TRIAD HIT PROTEIN MEMBER"/>
    <property type="match status" value="1"/>
</dbReference>